<evidence type="ECO:0000313" key="2">
    <source>
        <dbReference type="Proteomes" id="UP001159179"/>
    </source>
</evidence>
<dbReference type="RefSeq" id="WP_280617361.1">
    <property type="nucleotide sequence ID" value="NZ_JAROYP010000009.1"/>
</dbReference>
<protein>
    <submittedName>
        <fullName evidence="1">Hydrolase</fullName>
    </submittedName>
</protein>
<evidence type="ECO:0000313" key="1">
    <source>
        <dbReference type="EMBL" id="MDH5162431.1"/>
    </source>
</evidence>
<dbReference type="Proteomes" id="UP001159179">
    <property type="component" value="Unassembled WGS sequence"/>
</dbReference>
<name>A0AAW6SUE2_9BACI</name>
<sequence>MGSRIMHLIIAEQITNKISISNKEAFLLGGVAPDAVTSKEISHFYIGNLSDFTRSIDFNGFFVKYKEMFPSDYLLGYYIHLIADDLWLKGFYIPWLKNRMDNDEDILELYHNDFRLLNGKLLNYYQINDVQINNTDTIDGICDLNEVQIKDIKAFLPYLYEDIQYEETVLEENLNVFTFNQIIGYIETSIEKALFHLKDLDLV</sequence>
<dbReference type="EMBL" id="JAROYP010000009">
    <property type="protein sequence ID" value="MDH5162431.1"/>
    <property type="molecule type" value="Genomic_DNA"/>
</dbReference>
<comment type="caution">
    <text evidence="1">The sequence shown here is derived from an EMBL/GenBank/DDBJ whole genome shotgun (WGS) entry which is preliminary data.</text>
</comment>
<gene>
    <name evidence="1" type="ORF">P5X88_15965</name>
</gene>
<accession>A0AAW6SUE2</accession>
<keyword evidence="1" id="KW-0378">Hydrolase</keyword>
<dbReference type="GO" id="GO:0016787">
    <property type="term" value="F:hydrolase activity"/>
    <property type="evidence" value="ECO:0007669"/>
    <property type="project" value="UniProtKB-KW"/>
</dbReference>
<dbReference type="AlphaFoldDB" id="A0AAW6SUE2"/>
<proteinExistence type="predicted"/>
<organism evidence="1 2">
    <name type="scientific">Heyndrickxia oleronia</name>
    <dbReference type="NCBI Taxonomy" id="38875"/>
    <lineage>
        <taxon>Bacteria</taxon>
        <taxon>Bacillati</taxon>
        <taxon>Bacillota</taxon>
        <taxon>Bacilli</taxon>
        <taxon>Bacillales</taxon>
        <taxon>Bacillaceae</taxon>
        <taxon>Heyndrickxia</taxon>
    </lineage>
</organism>
<reference evidence="1" key="1">
    <citation type="submission" date="2023-03" db="EMBL/GenBank/DDBJ databases">
        <title>Bacterial isolates from washroom surfaces on a university campus.</title>
        <authorList>
            <person name="Holman D.B."/>
            <person name="Gzyl K.E."/>
            <person name="Taheri A.E."/>
        </authorList>
    </citation>
    <scope>NUCLEOTIDE SEQUENCE</scope>
    <source>
        <strain evidence="1">RD03</strain>
    </source>
</reference>